<feature type="compositionally biased region" description="Gly residues" evidence="1">
    <location>
        <begin position="71"/>
        <end position="89"/>
    </location>
</feature>
<protein>
    <recommendedName>
        <fullName evidence="5">Secreted protein</fullName>
    </recommendedName>
</protein>
<name>A0ABS1FNM6_9CORY</name>
<dbReference type="Proteomes" id="UP000650005">
    <property type="component" value="Unassembled WGS sequence"/>
</dbReference>
<gene>
    <name evidence="3" type="ORF">JIM95_10430</name>
</gene>
<evidence type="ECO:0008006" key="5">
    <source>
        <dbReference type="Google" id="ProtNLM"/>
    </source>
</evidence>
<accession>A0ABS1FNM6</accession>
<keyword evidence="2" id="KW-0812">Transmembrane</keyword>
<evidence type="ECO:0000256" key="1">
    <source>
        <dbReference type="SAM" id="MobiDB-lite"/>
    </source>
</evidence>
<feature type="region of interest" description="Disordered" evidence="1">
    <location>
        <begin position="63"/>
        <end position="111"/>
    </location>
</feature>
<keyword evidence="2" id="KW-1133">Transmembrane helix</keyword>
<evidence type="ECO:0000256" key="2">
    <source>
        <dbReference type="SAM" id="Phobius"/>
    </source>
</evidence>
<feature type="compositionally biased region" description="Acidic residues" evidence="1">
    <location>
        <begin position="1"/>
        <end position="11"/>
    </location>
</feature>
<dbReference type="RefSeq" id="WP_200260664.1">
    <property type="nucleotide sequence ID" value="NZ_JAENIP020000001.1"/>
</dbReference>
<proteinExistence type="predicted"/>
<dbReference type="EMBL" id="JAENIP010000017">
    <property type="protein sequence ID" value="MBK1844980.1"/>
    <property type="molecule type" value="Genomic_DNA"/>
</dbReference>
<evidence type="ECO:0000313" key="3">
    <source>
        <dbReference type="EMBL" id="MBK1844980.1"/>
    </source>
</evidence>
<organism evidence="3 4">
    <name type="scientific">Corynebacterium antarcticum</name>
    <dbReference type="NCBI Taxonomy" id="2800405"/>
    <lineage>
        <taxon>Bacteria</taxon>
        <taxon>Bacillati</taxon>
        <taxon>Actinomycetota</taxon>
        <taxon>Actinomycetes</taxon>
        <taxon>Mycobacteriales</taxon>
        <taxon>Corynebacteriaceae</taxon>
        <taxon>Corynebacterium</taxon>
    </lineage>
</organism>
<evidence type="ECO:0000313" key="4">
    <source>
        <dbReference type="Proteomes" id="UP000650005"/>
    </source>
</evidence>
<reference evidence="3" key="1">
    <citation type="submission" date="2021-01" db="EMBL/GenBank/DDBJ databases">
        <title>Characterization of Corynebacterium spp. from penguins.</title>
        <authorList>
            <person name="Svec P."/>
        </authorList>
    </citation>
    <scope>NUCLEOTIDE SEQUENCE</scope>
    <source>
        <strain evidence="3">CCM 8835</strain>
    </source>
</reference>
<feature type="compositionally biased region" description="Low complexity" evidence="1">
    <location>
        <begin position="90"/>
        <end position="103"/>
    </location>
</feature>
<feature type="transmembrane region" description="Helical" evidence="2">
    <location>
        <begin position="39"/>
        <end position="59"/>
    </location>
</feature>
<keyword evidence="2" id="KW-0472">Membrane</keyword>
<feature type="region of interest" description="Disordered" evidence="1">
    <location>
        <begin position="1"/>
        <end position="32"/>
    </location>
</feature>
<sequence length="194" mass="19880">MPPEYSWDDSDTGSGWLPDSSTGEAHDRPVPAERPFPRALWVAGVVIVLLLTVVLVGTVSRMGSSRETGAPGQGASGPARAGGGAGGSGPVTSTETTTLTPTKPITPPAGSTGCGTAGGWAVYAATERTSCPFSIAVGEQLRAGLDDAGREDQTSLLVHSPVTRKDYVVVCHPSGGESYDCATTTDARVILIRR</sequence>
<comment type="caution">
    <text evidence="3">The sequence shown here is derived from an EMBL/GenBank/DDBJ whole genome shotgun (WGS) entry which is preliminary data.</text>
</comment>
<keyword evidence="4" id="KW-1185">Reference proteome</keyword>